<reference evidence="4" key="1">
    <citation type="submission" date="2016-10" db="EMBL/GenBank/DDBJ databases">
        <title>Sequence of Gallionella enrichment culture.</title>
        <authorList>
            <person name="Poehlein A."/>
            <person name="Muehling M."/>
            <person name="Daniel R."/>
        </authorList>
    </citation>
    <scope>NUCLEOTIDE SEQUENCE</scope>
</reference>
<evidence type="ECO:0000313" key="4">
    <source>
        <dbReference type="EMBL" id="OIR12475.1"/>
    </source>
</evidence>
<evidence type="ECO:0000256" key="1">
    <source>
        <dbReference type="SAM" id="MobiDB-lite"/>
    </source>
</evidence>
<feature type="transmembrane region" description="Helical" evidence="2">
    <location>
        <begin position="113"/>
        <end position="133"/>
    </location>
</feature>
<comment type="caution">
    <text evidence="4">The sequence shown here is derived from an EMBL/GenBank/DDBJ whole genome shotgun (WGS) entry which is preliminary data.</text>
</comment>
<organism evidence="4">
    <name type="scientific">mine drainage metagenome</name>
    <dbReference type="NCBI Taxonomy" id="410659"/>
    <lineage>
        <taxon>unclassified sequences</taxon>
        <taxon>metagenomes</taxon>
        <taxon>ecological metagenomes</taxon>
    </lineage>
</organism>
<feature type="transmembrane region" description="Helical" evidence="2">
    <location>
        <begin position="44"/>
        <end position="68"/>
    </location>
</feature>
<feature type="domain" description="DUF2231" evidence="3">
    <location>
        <begin position="7"/>
        <end position="145"/>
    </location>
</feature>
<name>A0A1J5SWY7_9ZZZZ</name>
<evidence type="ECO:0000256" key="2">
    <source>
        <dbReference type="SAM" id="Phobius"/>
    </source>
</evidence>
<keyword evidence="2" id="KW-0472">Membrane</keyword>
<accession>A0A1J5SWY7</accession>
<dbReference type="EMBL" id="MLJW01000017">
    <property type="protein sequence ID" value="OIR12475.1"/>
    <property type="molecule type" value="Genomic_DNA"/>
</dbReference>
<feature type="transmembrane region" description="Helical" evidence="2">
    <location>
        <begin position="80"/>
        <end position="101"/>
    </location>
</feature>
<dbReference type="AlphaFoldDB" id="A0A1J5SWY7"/>
<proteinExistence type="predicted"/>
<feature type="transmembrane region" description="Helical" evidence="2">
    <location>
        <begin position="12"/>
        <end position="32"/>
    </location>
</feature>
<dbReference type="Pfam" id="PF09990">
    <property type="entry name" value="DUF2231"/>
    <property type="match status" value="1"/>
</dbReference>
<evidence type="ECO:0000259" key="3">
    <source>
        <dbReference type="Pfam" id="PF09990"/>
    </source>
</evidence>
<feature type="region of interest" description="Disordered" evidence="1">
    <location>
        <begin position="158"/>
        <end position="190"/>
    </location>
</feature>
<dbReference type="InterPro" id="IPR019251">
    <property type="entry name" value="DUF2231_TM"/>
</dbReference>
<gene>
    <name evidence="4" type="ORF">GALL_61740</name>
</gene>
<keyword evidence="2" id="KW-0812">Transmembrane</keyword>
<protein>
    <recommendedName>
        <fullName evidence="3">DUF2231 domain-containing protein</fullName>
    </recommendedName>
</protein>
<sequence>MPEIIPNLHPLMVHFPVALISISAIFHVAAIVTRGKACATHCAVLAHTTLWLGALAALPTAFFGWQAFNSVNHDEVSHLAMLLHRTWALSTLAVLVVLAGWDAWRSKLHAMPVWWFAGAVIGAWGMVATTAWHGGELVYRHGLGVMALPAVESDLTHEHEHASTLDGGDHADTMSPGNIAHEHSHDDHTH</sequence>
<keyword evidence="2" id="KW-1133">Transmembrane helix</keyword>
<feature type="compositionally biased region" description="Basic and acidic residues" evidence="1">
    <location>
        <begin position="158"/>
        <end position="172"/>
    </location>
</feature>
<feature type="compositionally biased region" description="Basic and acidic residues" evidence="1">
    <location>
        <begin position="180"/>
        <end position="190"/>
    </location>
</feature>